<protein>
    <submittedName>
        <fullName evidence="1">Uncharacterized protein</fullName>
    </submittedName>
</protein>
<reference evidence="1 2" key="1">
    <citation type="journal article" date="2014" name="Int. J. Syst. Evol. Microbiol.">
        <title>Complete genome sequence of Corynebacterium casei LMG S-19264T (=DSM 44701T), isolated from a smear-ripened cheese.</title>
        <authorList>
            <consortium name="US DOE Joint Genome Institute (JGI-PGF)"/>
            <person name="Walter F."/>
            <person name="Albersmeier A."/>
            <person name="Kalinowski J."/>
            <person name="Ruckert C."/>
        </authorList>
    </citation>
    <scope>NUCLEOTIDE SEQUENCE [LARGE SCALE GENOMIC DNA]</scope>
    <source>
        <strain evidence="1 2">KCTC 12866</strain>
    </source>
</reference>
<sequence length="187" mass="19872">MIAQEAILGGYHAPNIGYVRRLFLLDRANCVSVLDPSRNPAAGATPGLLPVGGLAVALGATLYRMDFPPKSCTMSFGYAGMITTVTIEYDLPGTNVALSNFFATGKNRQYVVLVEDNNGRCYVLGNEERGLRVGLTQAVAGVANSRFTLTARLNVPPFQLVAPNGLVLAEVLPDSDFGIGFSLDFNA</sequence>
<gene>
    <name evidence="1" type="ORF">GCM10007390_17260</name>
</gene>
<keyword evidence="2" id="KW-1185">Reference proteome</keyword>
<accession>A0A8J3G9J0</accession>
<organism evidence="1 2">
    <name type="scientific">Persicitalea jodogahamensis</name>
    <dbReference type="NCBI Taxonomy" id="402147"/>
    <lineage>
        <taxon>Bacteria</taxon>
        <taxon>Pseudomonadati</taxon>
        <taxon>Bacteroidota</taxon>
        <taxon>Cytophagia</taxon>
        <taxon>Cytophagales</taxon>
        <taxon>Spirosomataceae</taxon>
        <taxon>Persicitalea</taxon>
    </lineage>
</organism>
<dbReference type="EMBL" id="BMXF01000001">
    <property type="protein sequence ID" value="GHB63948.1"/>
    <property type="molecule type" value="Genomic_DNA"/>
</dbReference>
<name>A0A8J3G9J0_9BACT</name>
<dbReference type="Proteomes" id="UP000598271">
    <property type="component" value="Unassembled WGS sequence"/>
</dbReference>
<dbReference type="AlphaFoldDB" id="A0A8J3G9J0"/>
<proteinExistence type="predicted"/>
<evidence type="ECO:0000313" key="2">
    <source>
        <dbReference type="Proteomes" id="UP000598271"/>
    </source>
</evidence>
<evidence type="ECO:0000313" key="1">
    <source>
        <dbReference type="EMBL" id="GHB63948.1"/>
    </source>
</evidence>
<comment type="caution">
    <text evidence="1">The sequence shown here is derived from an EMBL/GenBank/DDBJ whole genome shotgun (WGS) entry which is preliminary data.</text>
</comment>